<evidence type="ECO:0000256" key="2">
    <source>
        <dbReference type="ARBA" id="ARBA00023043"/>
    </source>
</evidence>
<dbReference type="PANTHER" id="PTHR24123:SF33">
    <property type="entry name" value="PROTEIN HOS4"/>
    <property type="match status" value="1"/>
</dbReference>
<evidence type="ECO:0000313" key="6">
    <source>
        <dbReference type="Proteomes" id="UP000325672"/>
    </source>
</evidence>
<evidence type="ECO:0000313" key="5">
    <source>
        <dbReference type="EMBL" id="KAE8141299.1"/>
    </source>
</evidence>
<gene>
    <name evidence="5" type="ORF">BDV38DRAFT_204056</name>
</gene>
<dbReference type="InterPro" id="IPR036770">
    <property type="entry name" value="Ankyrin_rpt-contain_sf"/>
</dbReference>
<proteinExistence type="predicted"/>
<evidence type="ECO:0000256" key="1">
    <source>
        <dbReference type="ARBA" id="ARBA00022737"/>
    </source>
</evidence>
<dbReference type="InterPro" id="IPR051165">
    <property type="entry name" value="Multifunctional_ANK_Repeat"/>
</dbReference>
<keyword evidence="1" id="KW-0677">Repeat</keyword>
<dbReference type="AlphaFoldDB" id="A0A5N6T4X2"/>
<dbReference type="PANTHER" id="PTHR24123">
    <property type="entry name" value="ANKYRIN REPEAT-CONTAINING"/>
    <property type="match status" value="1"/>
</dbReference>
<protein>
    <submittedName>
        <fullName evidence="5">Ankyrin repeat-containing domain protein</fullName>
    </submittedName>
</protein>
<dbReference type="Pfam" id="PF12796">
    <property type="entry name" value="Ank_2"/>
    <property type="match status" value="1"/>
</dbReference>
<keyword evidence="2 3" id="KW-0040">ANK repeat</keyword>
<dbReference type="RefSeq" id="XP_031917362.1">
    <property type="nucleotide sequence ID" value="XM_032052499.1"/>
</dbReference>
<evidence type="ECO:0000256" key="3">
    <source>
        <dbReference type="PROSITE-ProRule" id="PRU00023"/>
    </source>
</evidence>
<dbReference type="EMBL" id="ML743558">
    <property type="protein sequence ID" value="KAE8141299.1"/>
    <property type="molecule type" value="Genomic_DNA"/>
</dbReference>
<accession>A0A5N6T4X2</accession>
<dbReference type="SUPFAM" id="SSF48403">
    <property type="entry name" value="Ankyrin repeat"/>
    <property type="match status" value="1"/>
</dbReference>
<dbReference type="GeneID" id="43636709"/>
<dbReference type="PROSITE" id="PS50297">
    <property type="entry name" value="ANK_REP_REGION"/>
    <property type="match status" value="1"/>
</dbReference>
<name>A0A5N6T4X2_ASPPS</name>
<evidence type="ECO:0000256" key="4">
    <source>
        <dbReference type="SAM" id="MobiDB-lite"/>
    </source>
</evidence>
<dbReference type="OrthoDB" id="4772757at2759"/>
<dbReference type="SMART" id="SM00248">
    <property type="entry name" value="ANK"/>
    <property type="match status" value="4"/>
</dbReference>
<dbReference type="InterPro" id="IPR002110">
    <property type="entry name" value="Ankyrin_rpt"/>
</dbReference>
<dbReference type="PROSITE" id="PS50088">
    <property type="entry name" value="ANK_REPEAT"/>
    <property type="match status" value="1"/>
</dbReference>
<feature type="region of interest" description="Disordered" evidence="4">
    <location>
        <begin position="82"/>
        <end position="118"/>
    </location>
</feature>
<feature type="repeat" description="ANK" evidence="3">
    <location>
        <begin position="189"/>
        <end position="221"/>
    </location>
</feature>
<sequence length="362" mass="41438">MCLTGLPNDTLFLIASYLPCQQDVYALVRTNRHLRHTLYDFLYEYNSRYYHGSALAFATEQGNVGRIEKLLKGLSAARTKLRTPPGPRWRSEAPAEELWEEDSDEVEWNSNDEDEHPLTRDVSAHPLRTSGYSVADIVQIQKALLAAIEIDHQEIITILLDWGAQVNFYRGNLRDDNPGRTRRRHSRAKDPPPVFLAVRCGHADLVKYLLEKGADPDRYRPSPLYRAVEDSRCDIIAILLKHGGPGSYASVLKLVVQRRNTTMLQFLFDNGVDGTVYGYRALRVAIQRHDQEMVEFLRSNGVDLDQKFEESEGSDDEWDREDGDGMDGTIAHRHSIISCRIEEEVPEEIREYFASILMTYPL</sequence>
<dbReference type="Proteomes" id="UP000325672">
    <property type="component" value="Unassembled WGS sequence"/>
</dbReference>
<organism evidence="5 6">
    <name type="scientific">Aspergillus pseudotamarii</name>
    <dbReference type="NCBI Taxonomy" id="132259"/>
    <lineage>
        <taxon>Eukaryota</taxon>
        <taxon>Fungi</taxon>
        <taxon>Dikarya</taxon>
        <taxon>Ascomycota</taxon>
        <taxon>Pezizomycotina</taxon>
        <taxon>Eurotiomycetes</taxon>
        <taxon>Eurotiomycetidae</taxon>
        <taxon>Eurotiales</taxon>
        <taxon>Aspergillaceae</taxon>
        <taxon>Aspergillus</taxon>
        <taxon>Aspergillus subgen. Circumdati</taxon>
    </lineage>
</organism>
<keyword evidence="6" id="KW-1185">Reference proteome</keyword>
<reference evidence="5 6" key="1">
    <citation type="submission" date="2019-04" db="EMBL/GenBank/DDBJ databases">
        <title>Friends and foes A comparative genomics study of 23 Aspergillus species from section Flavi.</title>
        <authorList>
            <consortium name="DOE Joint Genome Institute"/>
            <person name="Kjaerbolling I."/>
            <person name="Vesth T."/>
            <person name="Frisvad J.C."/>
            <person name="Nybo J.L."/>
            <person name="Theobald S."/>
            <person name="Kildgaard S."/>
            <person name="Isbrandt T."/>
            <person name="Kuo A."/>
            <person name="Sato A."/>
            <person name="Lyhne E.K."/>
            <person name="Kogle M.E."/>
            <person name="Wiebenga A."/>
            <person name="Kun R.S."/>
            <person name="Lubbers R.J."/>
            <person name="Makela M.R."/>
            <person name="Barry K."/>
            <person name="Chovatia M."/>
            <person name="Clum A."/>
            <person name="Daum C."/>
            <person name="Haridas S."/>
            <person name="He G."/>
            <person name="LaButti K."/>
            <person name="Lipzen A."/>
            <person name="Mondo S."/>
            <person name="Riley R."/>
            <person name="Salamov A."/>
            <person name="Simmons B.A."/>
            <person name="Magnuson J.K."/>
            <person name="Henrissat B."/>
            <person name="Mortensen U.H."/>
            <person name="Larsen T.O."/>
            <person name="Devries R.P."/>
            <person name="Grigoriev I.V."/>
            <person name="Machida M."/>
            <person name="Baker S.E."/>
            <person name="Andersen M.R."/>
        </authorList>
    </citation>
    <scope>NUCLEOTIDE SEQUENCE [LARGE SCALE GENOMIC DNA]</scope>
    <source>
        <strain evidence="5 6">CBS 117625</strain>
    </source>
</reference>
<dbReference type="Gene3D" id="1.25.40.20">
    <property type="entry name" value="Ankyrin repeat-containing domain"/>
    <property type="match status" value="1"/>
</dbReference>
<feature type="compositionally biased region" description="Acidic residues" evidence="4">
    <location>
        <begin position="94"/>
        <end position="115"/>
    </location>
</feature>